<dbReference type="GO" id="GO:0044027">
    <property type="term" value="P:negative regulation of gene expression via chromosomal CpG island methylation"/>
    <property type="evidence" value="ECO:0007669"/>
    <property type="project" value="TreeGrafter"/>
</dbReference>
<dbReference type="PROSITE" id="PS51679">
    <property type="entry name" value="SAM_MT_C5"/>
    <property type="match status" value="1"/>
</dbReference>
<dbReference type="InterPro" id="IPR018117">
    <property type="entry name" value="C5_DNA_meth_AS"/>
</dbReference>
<evidence type="ECO:0000256" key="2">
    <source>
        <dbReference type="ARBA" id="ARBA00022679"/>
    </source>
</evidence>
<dbReference type="AlphaFoldDB" id="A0A372LD46"/>
<dbReference type="PRINTS" id="PR00105">
    <property type="entry name" value="C5METTRFRASE"/>
</dbReference>
<dbReference type="Gene3D" id="3.90.120.10">
    <property type="entry name" value="DNA Methylase, subunit A, domain 2"/>
    <property type="match status" value="1"/>
</dbReference>
<accession>A0A372LD46</accession>
<dbReference type="GO" id="GO:0032259">
    <property type="term" value="P:methylation"/>
    <property type="evidence" value="ECO:0007669"/>
    <property type="project" value="UniProtKB-KW"/>
</dbReference>
<keyword evidence="9" id="KW-1185">Reference proteome</keyword>
<dbReference type="RefSeq" id="WP_117328371.1">
    <property type="nucleotide sequence ID" value="NZ_QVTE01000063.1"/>
</dbReference>
<organism evidence="8 9">
    <name type="scientific">Peribacillus saganii</name>
    <dbReference type="NCBI Taxonomy" id="2303992"/>
    <lineage>
        <taxon>Bacteria</taxon>
        <taxon>Bacillati</taxon>
        <taxon>Bacillota</taxon>
        <taxon>Bacilli</taxon>
        <taxon>Bacillales</taxon>
        <taxon>Bacillaceae</taxon>
        <taxon>Peribacillus</taxon>
    </lineage>
</organism>
<comment type="caution">
    <text evidence="8">The sequence shown here is derived from an EMBL/GenBank/DDBJ whole genome shotgun (WGS) entry which is preliminary data.</text>
</comment>
<evidence type="ECO:0000256" key="3">
    <source>
        <dbReference type="ARBA" id="ARBA00022691"/>
    </source>
</evidence>
<comment type="catalytic activity">
    <reaction evidence="7">
        <text>a 2'-deoxycytidine in DNA + S-adenosyl-L-methionine = a 5-methyl-2'-deoxycytidine in DNA + S-adenosyl-L-homocysteine + H(+)</text>
        <dbReference type="Rhea" id="RHEA:13681"/>
        <dbReference type="Rhea" id="RHEA-COMP:11369"/>
        <dbReference type="Rhea" id="RHEA-COMP:11370"/>
        <dbReference type="ChEBI" id="CHEBI:15378"/>
        <dbReference type="ChEBI" id="CHEBI:57856"/>
        <dbReference type="ChEBI" id="CHEBI:59789"/>
        <dbReference type="ChEBI" id="CHEBI:85452"/>
        <dbReference type="ChEBI" id="CHEBI:85454"/>
        <dbReference type="EC" id="2.1.1.37"/>
    </reaction>
</comment>
<dbReference type="NCBIfam" id="TIGR00675">
    <property type="entry name" value="dcm"/>
    <property type="match status" value="1"/>
</dbReference>
<dbReference type="EMBL" id="QVTE01000063">
    <property type="protein sequence ID" value="RFU63683.1"/>
    <property type="molecule type" value="Genomic_DNA"/>
</dbReference>
<evidence type="ECO:0000256" key="7">
    <source>
        <dbReference type="RuleBase" id="RU000417"/>
    </source>
</evidence>
<dbReference type="GO" id="GO:0003886">
    <property type="term" value="F:DNA (cytosine-5-)-methyltransferase activity"/>
    <property type="evidence" value="ECO:0007669"/>
    <property type="project" value="UniProtKB-EC"/>
</dbReference>
<sequence length="412" mass="45678">MKTAISLFAGAGGCSLGFKEGGFDIVAAYDNNAAAINTYNKNFGENKSKLVDLSACDFKELRAGLGLKPGDLDLIIGGPPCQGFSSAGTRFWDDIRNKLLKNYAEALEEFKPKWFFMENVEGLLTTGKGEYVYEAVKKFAELGYSIVLKKVYAQEYGVPQRRKRVIIIGNRLGINFSFPKPIHSVTGPIFRNSPITLRTTIEDLEAVKIPEIDHLPKEESGINFERYSYLKPGQTMRDLPAELQHDSFKKRSLRRVKDGTPSHKRGGAPSGLKRLIYDEPALTITSAASREFVHPVQNRTLTMRECARLQTFPDHFVFTGSDGAKMTQIGNAIPPKLAQIFAQHINEVHGKAIRKGEIGKIRGGLISFNLTKATAMSPALKKTSDLLNSLLIEKSIQEELFNGNYETTKGIL</sequence>
<dbReference type="PANTHER" id="PTHR10629:SF52">
    <property type="entry name" value="DNA (CYTOSINE-5)-METHYLTRANSFERASE 1"/>
    <property type="match status" value="1"/>
</dbReference>
<keyword evidence="3 5" id="KW-0949">S-adenosyl-L-methionine</keyword>
<dbReference type="EC" id="2.1.1.37" evidence="7"/>
<keyword evidence="4" id="KW-0680">Restriction system</keyword>
<reference evidence="8 9" key="1">
    <citation type="submission" date="2018-08" db="EMBL/GenBank/DDBJ databases">
        <title>Bacillus chawlae sp. nov., Bacillus glennii sp. nov., and Bacillus saganii sp. nov. Isolated from the Vehicle Assembly Building at Kennedy Space Center where the Viking Spacecraft were Assembled.</title>
        <authorList>
            <person name="Seuylemezian A."/>
            <person name="Vaishampayan P."/>
        </authorList>
    </citation>
    <scope>NUCLEOTIDE SEQUENCE [LARGE SCALE GENOMIC DNA]</scope>
    <source>
        <strain evidence="8 9">V47-23a</strain>
    </source>
</reference>
<evidence type="ECO:0000256" key="5">
    <source>
        <dbReference type="PROSITE-ProRule" id="PRU01016"/>
    </source>
</evidence>
<dbReference type="InterPro" id="IPR001525">
    <property type="entry name" value="C5_MeTfrase"/>
</dbReference>
<proteinExistence type="inferred from homology"/>
<feature type="active site" evidence="5">
    <location>
        <position position="81"/>
    </location>
</feature>
<evidence type="ECO:0000256" key="6">
    <source>
        <dbReference type="RuleBase" id="RU000416"/>
    </source>
</evidence>
<comment type="similarity">
    <text evidence="5 6">Belongs to the class I-like SAM-binding methyltransferase superfamily. C5-methyltransferase family.</text>
</comment>
<dbReference type="Pfam" id="PF00145">
    <property type="entry name" value="DNA_methylase"/>
    <property type="match status" value="1"/>
</dbReference>
<dbReference type="GO" id="GO:0009307">
    <property type="term" value="P:DNA restriction-modification system"/>
    <property type="evidence" value="ECO:0007669"/>
    <property type="project" value="UniProtKB-KW"/>
</dbReference>
<dbReference type="OrthoDB" id="9813719at2"/>
<dbReference type="Gene3D" id="3.40.50.150">
    <property type="entry name" value="Vaccinia Virus protein VP39"/>
    <property type="match status" value="1"/>
</dbReference>
<dbReference type="PANTHER" id="PTHR10629">
    <property type="entry name" value="CYTOSINE-SPECIFIC METHYLTRANSFERASE"/>
    <property type="match status" value="1"/>
</dbReference>
<dbReference type="SUPFAM" id="SSF53335">
    <property type="entry name" value="S-adenosyl-L-methionine-dependent methyltransferases"/>
    <property type="match status" value="1"/>
</dbReference>
<evidence type="ECO:0000256" key="1">
    <source>
        <dbReference type="ARBA" id="ARBA00022603"/>
    </source>
</evidence>
<protein>
    <recommendedName>
        <fullName evidence="7">Cytosine-specific methyltransferase</fullName>
        <ecNumber evidence="7">2.1.1.37</ecNumber>
    </recommendedName>
</protein>
<dbReference type="InterPro" id="IPR050390">
    <property type="entry name" value="C5-Methyltransferase"/>
</dbReference>
<keyword evidence="1 5" id="KW-0489">Methyltransferase</keyword>
<evidence type="ECO:0000313" key="9">
    <source>
        <dbReference type="Proteomes" id="UP000264541"/>
    </source>
</evidence>
<dbReference type="InterPro" id="IPR029063">
    <property type="entry name" value="SAM-dependent_MTases_sf"/>
</dbReference>
<evidence type="ECO:0000313" key="8">
    <source>
        <dbReference type="EMBL" id="RFU63683.1"/>
    </source>
</evidence>
<gene>
    <name evidence="8" type="ORF">D0469_19345</name>
</gene>
<dbReference type="GO" id="GO:0003677">
    <property type="term" value="F:DNA binding"/>
    <property type="evidence" value="ECO:0007669"/>
    <property type="project" value="TreeGrafter"/>
</dbReference>
<name>A0A372LD46_9BACI</name>
<keyword evidence="2 5" id="KW-0808">Transferase</keyword>
<evidence type="ECO:0000256" key="4">
    <source>
        <dbReference type="ARBA" id="ARBA00022747"/>
    </source>
</evidence>
<dbReference type="PROSITE" id="PS00094">
    <property type="entry name" value="C5_MTASE_1"/>
    <property type="match status" value="1"/>
</dbReference>
<dbReference type="Proteomes" id="UP000264541">
    <property type="component" value="Unassembled WGS sequence"/>
</dbReference>